<dbReference type="PANTHER" id="PTHR35981">
    <property type="entry name" value="ION TRANSPORT PEPTIDE, ISOFORM C"/>
    <property type="match status" value="1"/>
</dbReference>
<evidence type="ECO:0000256" key="2">
    <source>
        <dbReference type="ARBA" id="ARBA00005447"/>
    </source>
</evidence>
<dbReference type="PRINTS" id="PR00548">
    <property type="entry name" value="HYPRGLYCEMC1"/>
</dbReference>
<evidence type="ECO:0000256" key="6">
    <source>
        <dbReference type="ARBA" id="ARBA00023320"/>
    </source>
</evidence>
<feature type="disulfide bond" evidence="7">
    <location>
        <begin position="86"/>
        <end position="122"/>
    </location>
</feature>
<dbReference type="Pfam" id="PF01147">
    <property type="entry name" value="Crust_neurohorm"/>
    <property type="match status" value="1"/>
</dbReference>
<sequence length="154" mass="17438">MPSVTQAAVVAMMVLVVSFGDSSGSPEIMDKSLQRPSRLLSPSSGRYPFSNLLSSRAAQLSQDYGRPSLLYPDAGRPKRALFDDSCKGVYDRELFAKLDRVCDDCYNLYRKPTVSYECRRDCYSNPMFESCLYDLMLHEMVDKYAEMVQIVGKK</sequence>
<evidence type="ECO:0000256" key="4">
    <source>
        <dbReference type="ARBA" id="ARBA00022702"/>
    </source>
</evidence>
<feature type="signal peptide" evidence="8">
    <location>
        <begin position="1"/>
        <end position="24"/>
    </location>
</feature>
<accession>A0A8B7PI17</accession>
<dbReference type="GO" id="GO:0005576">
    <property type="term" value="C:extracellular region"/>
    <property type="evidence" value="ECO:0007669"/>
    <property type="project" value="UniProtKB-SubCell"/>
</dbReference>
<keyword evidence="3" id="KW-0964">Secreted</keyword>
<feature type="disulfide bond" evidence="7">
    <location>
        <begin position="105"/>
        <end position="131"/>
    </location>
</feature>
<evidence type="ECO:0000256" key="8">
    <source>
        <dbReference type="SAM" id="SignalP"/>
    </source>
</evidence>
<dbReference type="PRINTS" id="PR00550">
    <property type="entry name" value="HYPRGLYCEMIC"/>
</dbReference>
<dbReference type="GeneID" id="108681290"/>
<organism evidence="9 10">
    <name type="scientific">Hyalella azteca</name>
    <name type="common">Amphipod</name>
    <dbReference type="NCBI Taxonomy" id="294128"/>
    <lineage>
        <taxon>Eukaryota</taxon>
        <taxon>Metazoa</taxon>
        <taxon>Ecdysozoa</taxon>
        <taxon>Arthropoda</taxon>
        <taxon>Crustacea</taxon>
        <taxon>Multicrustacea</taxon>
        <taxon>Malacostraca</taxon>
        <taxon>Eumalacostraca</taxon>
        <taxon>Peracarida</taxon>
        <taxon>Amphipoda</taxon>
        <taxon>Senticaudata</taxon>
        <taxon>Talitrida</taxon>
        <taxon>Talitroidea</taxon>
        <taxon>Hyalellidae</taxon>
        <taxon>Hyalella</taxon>
    </lineage>
</organism>
<dbReference type="GO" id="GO:0007218">
    <property type="term" value="P:neuropeptide signaling pathway"/>
    <property type="evidence" value="ECO:0007669"/>
    <property type="project" value="UniProtKB-KW"/>
</dbReference>
<dbReference type="OrthoDB" id="6360056at2759"/>
<reference evidence="10" key="1">
    <citation type="submission" date="2025-08" db="UniProtKB">
        <authorList>
            <consortium name="RefSeq"/>
        </authorList>
    </citation>
    <scope>IDENTIFICATION</scope>
    <source>
        <tissue evidence="10">Whole organism</tissue>
    </source>
</reference>
<dbReference type="InterPro" id="IPR000346">
    <property type="entry name" value="Hyperglycemic1"/>
</dbReference>
<dbReference type="GO" id="GO:0005184">
    <property type="term" value="F:neuropeptide hormone activity"/>
    <property type="evidence" value="ECO:0007669"/>
    <property type="project" value="InterPro"/>
</dbReference>
<dbReference type="SUPFAM" id="SSF81778">
    <property type="entry name" value="Crustacean CHH/MIH/GIH neurohormone"/>
    <property type="match status" value="1"/>
</dbReference>
<keyword evidence="4" id="KW-0372">Hormone</keyword>
<evidence type="ECO:0000313" key="9">
    <source>
        <dbReference type="Proteomes" id="UP000694843"/>
    </source>
</evidence>
<keyword evidence="9" id="KW-1185">Reference proteome</keyword>
<evidence type="ECO:0000256" key="1">
    <source>
        <dbReference type="ARBA" id="ARBA00004613"/>
    </source>
</evidence>
<keyword evidence="8" id="KW-0732">Signal</keyword>
<dbReference type="Gene3D" id="1.10.2010.10">
    <property type="entry name" value="Crustacean CHH/MIH/GIH neurohormone"/>
    <property type="match status" value="1"/>
</dbReference>
<feature type="disulfide bond" evidence="7">
    <location>
        <begin position="102"/>
        <end position="118"/>
    </location>
</feature>
<feature type="chain" id="PRO_5034674816" evidence="8">
    <location>
        <begin position="25"/>
        <end position="154"/>
    </location>
</feature>
<evidence type="ECO:0000256" key="3">
    <source>
        <dbReference type="ARBA" id="ARBA00022525"/>
    </source>
</evidence>
<dbReference type="GO" id="GO:0007623">
    <property type="term" value="P:circadian rhythm"/>
    <property type="evidence" value="ECO:0007669"/>
    <property type="project" value="TreeGrafter"/>
</dbReference>
<keyword evidence="5 7" id="KW-1015">Disulfide bond</keyword>
<dbReference type="KEGG" id="hazt:108681290"/>
<gene>
    <name evidence="10" type="primary">LOC108681290</name>
</gene>
<evidence type="ECO:0000313" key="10">
    <source>
        <dbReference type="RefSeq" id="XP_018025799.1"/>
    </source>
</evidence>
<protein>
    <submittedName>
        <fullName evidence="10">Crustacean hyperglycemic hormones-like</fullName>
    </submittedName>
</protein>
<proteinExistence type="inferred from homology"/>
<name>A0A8B7PI17_HYAAZ</name>
<dbReference type="PROSITE" id="PS01250">
    <property type="entry name" value="CHH_MIH_GIH"/>
    <property type="match status" value="1"/>
</dbReference>
<dbReference type="Proteomes" id="UP000694843">
    <property type="component" value="Unplaced"/>
</dbReference>
<dbReference type="RefSeq" id="XP_018025799.1">
    <property type="nucleotide sequence ID" value="XM_018170310.1"/>
</dbReference>
<comment type="similarity">
    <text evidence="2">Belongs to the arthropod CHH/MIH/GIH/VIH hormone family.</text>
</comment>
<dbReference type="InterPro" id="IPR001166">
    <property type="entry name" value="Hyperglycemic"/>
</dbReference>
<evidence type="ECO:0000256" key="5">
    <source>
        <dbReference type="ARBA" id="ARBA00023157"/>
    </source>
</evidence>
<dbReference type="InterPro" id="IPR035957">
    <property type="entry name" value="Crust_neurohorm_sf"/>
</dbReference>
<evidence type="ECO:0000256" key="7">
    <source>
        <dbReference type="PIRSR" id="PIRSR631098-51"/>
    </source>
</evidence>
<dbReference type="InterPro" id="IPR018251">
    <property type="entry name" value="Crust_neurhormone_CS"/>
</dbReference>
<comment type="subcellular location">
    <subcellularLocation>
        <location evidence="1">Secreted</location>
    </subcellularLocation>
</comment>
<keyword evidence="6" id="KW-0527">Neuropeptide</keyword>
<dbReference type="PANTHER" id="PTHR35981:SF2">
    <property type="entry name" value="ION TRANSPORT PEPTIDE, ISOFORM C"/>
    <property type="match status" value="1"/>
</dbReference>
<dbReference type="AlphaFoldDB" id="A0A8B7PI17"/>
<dbReference type="InterPro" id="IPR031098">
    <property type="entry name" value="Crust_neurohorm"/>
</dbReference>